<evidence type="ECO:0000313" key="6">
    <source>
        <dbReference type="Proteomes" id="UP001501676"/>
    </source>
</evidence>
<keyword evidence="6" id="KW-1185">Reference proteome</keyword>
<keyword evidence="2" id="KW-0547">Nucleotide-binding</keyword>
<feature type="domain" description="ABC transporter" evidence="4">
    <location>
        <begin position="5"/>
        <end position="230"/>
    </location>
</feature>
<protein>
    <submittedName>
        <fullName evidence="5">ABC transporter ATP-binding protein</fullName>
    </submittedName>
</protein>
<dbReference type="InterPro" id="IPR051782">
    <property type="entry name" value="ABC_Transporter_VariousFunc"/>
</dbReference>
<dbReference type="Pfam" id="PF00005">
    <property type="entry name" value="ABC_tran"/>
    <property type="match status" value="1"/>
</dbReference>
<evidence type="ECO:0000256" key="2">
    <source>
        <dbReference type="ARBA" id="ARBA00022741"/>
    </source>
</evidence>
<evidence type="ECO:0000313" key="5">
    <source>
        <dbReference type="EMBL" id="GAA3398372.1"/>
    </source>
</evidence>
<reference evidence="6" key="1">
    <citation type="journal article" date="2019" name="Int. J. Syst. Evol. Microbiol.">
        <title>The Global Catalogue of Microorganisms (GCM) 10K type strain sequencing project: providing services to taxonomists for standard genome sequencing and annotation.</title>
        <authorList>
            <consortium name="The Broad Institute Genomics Platform"/>
            <consortium name="The Broad Institute Genome Sequencing Center for Infectious Disease"/>
            <person name="Wu L."/>
            <person name="Ma J."/>
        </authorList>
    </citation>
    <scope>NUCLEOTIDE SEQUENCE [LARGE SCALE GENOMIC DNA]</scope>
    <source>
        <strain evidence="6">JCM 9458</strain>
    </source>
</reference>
<dbReference type="Proteomes" id="UP001501676">
    <property type="component" value="Unassembled WGS sequence"/>
</dbReference>
<dbReference type="PANTHER" id="PTHR42939:SF1">
    <property type="entry name" value="ABC TRANSPORTER ATP-BINDING PROTEIN ALBC-RELATED"/>
    <property type="match status" value="1"/>
</dbReference>
<dbReference type="InterPro" id="IPR003593">
    <property type="entry name" value="AAA+_ATPase"/>
</dbReference>
<accession>A0ABP6TDG9</accession>
<dbReference type="GO" id="GO:0005524">
    <property type="term" value="F:ATP binding"/>
    <property type="evidence" value="ECO:0007669"/>
    <property type="project" value="UniProtKB-KW"/>
</dbReference>
<proteinExistence type="predicted"/>
<evidence type="ECO:0000256" key="3">
    <source>
        <dbReference type="ARBA" id="ARBA00022840"/>
    </source>
</evidence>
<dbReference type="SUPFAM" id="SSF52540">
    <property type="entry name" value="P-loop containing nucleoside triphosphate hydrolases"/>
    <property type="match status" value="1"/>
</dbReference>
<evidence type="ECO:0000256" key="1">
    <source>
        <dbReference type="ARBA" id="ARBA00022448"/>
    </source>
</evidence>
<dbReference type="PROSITE" id="PS50893">
    <property type="entry name" value="ABC_TRANSPORTER_2"/>
    <property type="match status" value="1"/>
</dbReference>
<gene>
    <name evidence="5" type="ORF">GCM10020369_81700</name>
</gene>
<dbReference type="EMBL" id="BAAAYN010000082">
    <property type="protein sequence ID" value="GAA3398372.1"/>
    <property type="molecule type" value="Genomic_DNA"/>
</dbReference>
<keyword evidence="1" id="KW-0813">Transport</keyword>
<dbReference type="Gene3D" id="3.40.50.300">
    <property type="entry name" value="P-loop containing nucleotide triphosphate hydrolases"/>
    <property type="match status" value="1"/>
</dbReference>
<keyword evidence="3 5" id="KW-0067">ATP-binding</keyword>
<dbReference type="RefSeq" id="WP_345733722.1">
    <property type="nucleotide sequence ID" value="NZ_BAAAYN010000082.1"/>
</dbReference>
<name>A0ABP6TDG9_9ACTN</name>
<dbReference type="CDD" id="cd03230">
    <property type="entry name" value="ABC_DR_subfamily_A"/>
    <property type="match status" value="1"/>
</dbReference>
<dbReference type="InterPro" id="IPR003439">
    <property type="entry name" value="ABC_transporter-like_ATP-bd"/>
</dbReference>
<evidence type="ECO:0000259" key="4">
    <source>
        <dbReference type="PROSITE" id="PS50893"/>
    </source>
</evidence>
<dbReference type="SMART" id="SM00382">
    <property type="entry name" value="AAA"/>
    <property type="match status" value="1"/>
</dbReference>
<dbReference type="InterPro" id="IPR027417">
    <property type="entry name" value="P-loop_NTPase"/>
</dbReference>
<sequence>MAAVLDATGLGKRYALRRWGLRNCSFAVPAGRVVALVGANGSGKSTLLRLAAGLTRPTEGVVRVDGVPTYRRDALSRVAYVGQTKPLYPGFTVAEMVRFGTVTNPAFDKRGTLERLRGLGIPLDRTVSRLSGGQRTQVAIALALGKRADVVLLDEPMADLDPLARPALLGELMATVEERACTVLLSSHVLTELTDVCDSLLLMNEGALQVSGLIDDLIAGHRLLVGPVEAYSDPGRVGAHAVVSARTTERQATVLVEWSDAPIDPRWVVHPVTLTDVVLGYLRSPDATIAARPRQVPA</sequence>
<dbReference type="PANTHER" id="PTHR42939">
    <property type="entry name" value="ABC TRANSPORTER ATP-BINDING PROTEIN ALBC-RELATED"/>
    <property type="match status" value="1"/>
</dbReference>
<comment type="caution">
    <text evidence="5">The sequence shown here is derived from an EMBL/GenBank/DDBJ whole genome shotgun (WGS) entry which is preliminary data.</text>
</comment>
<organism evidence="5 6">
    <name type="scientific">Cryptosporangium minutisporangium</name>
    <dbReference type="NCBI Taxonomy" id="113569"/>
    <lineage>
        <taxon>Bacteria</taxon>
        <taxon>Bacillati</taxon>
        <taxon>Actinomycetota</taxon>
        <taxon>Actinomycetes</taxon>
        <taxon>Cryptosporangiales</taxon>
        <taxon>Cryptosporangiaceae</taxon>
        <taxon>Cryptosporangium</taxon>
    </lineage>
</organism>